<gene>
    <name evidence="3" type="ORF">WNY77_08370</name>
</gene>
<sequence>MISTLVTKNHHPIIYLVDHQKDARTALSKLLSPLEVTIKCFASAESFMRQQISDDAIGMIIEAHLEGKKDSGIELLETLVKSGCHLPTIILASSSDIPTAVRAMRANATDFIERPFIEHLLVRDVQQIINGAKAH</sequence>
<dbReference type="PROSITE" id="PS50110">
    <property type="entry name" value="RESPONSE_REGULATORY"/>
    <property type="match status" value="1"/>
</dbReference>
<proteinExistence type="predicted"/>
<feature type="domain" description="Response regulatory" evidence="2">
    <location>
        <begin position="13"/>
        <end position="129"/>
    </location>
</feature>
<dbReference type="SUPFAM" id="SSF52172">
    <property type="entry name" value="CheY-like"/>
    <property type="match status" value="1"/>
</dbReference>
<protein>
    <submittedName>
        <fullName evidence="3">Response regulator</fullName>
    </submittedName>
</protein>
<organism evidence="3 4">
    <name type="scientific">Paraglaciecola mesophila</name>
    <dbReference type="NCBI Taxonomy" id="197222"/>
    <lineage>
        <taxon>Bacteria</taxon>
        <taxon>Pseudomonadati</taxon>
        <taxon>Pseudomonadota</taxon>
        <taxon>Gammaproteobacteria</taxon>
        <taxon>Alteromonadales</taxon>
        <taxon>Alteromonadaceae</taxon>
        <taxon>Paraglaciecola</taxon>
    </lineage>
</organism>
<dbReference type="SMART" id="SM00448">
    <property type="entry name" value="REC"/>
    <property type="match status" value="1"/>
</dbReference>
<reference evidence="3 4" key="1">
    <citation type="submission" date="2024-03" db="EMBL/GenBank/DDBJ databases">
        <title>Community enrichment and isolation of bacterial strains for fucoidan degradation.</title>
        <authorList>
            <person name="Sichert A."/>
        </authorList>
    </citation>
    <scope>NUCLEOTIDE SEQUENCE [LARGE SCALE GENOMIC DNA]</scope>
    <source>
        <strain evidence="3 4">AS12</strain>
    </source>
</reference>
<dbReference type="RefSeq" id="WP_039987687.1">
    <property type="nucleotide sequence ID" value="NZ_JBBMQS010000004.1"/>
</dbReference>
<evidence type="ECO:0000313" key="4">
    <source>
        <dbReference type="Proteomes" id="UP001461163"/>
    </source>
</evidence>
<accession>A0ABU9SU42</accession>
<evidence type="ECO:0000256" key="1">
    <source>
        <dbReference type="PROSITE-ProRule" id="PRU00169"/>
    </source>
</evidence>
<keyword evidence="4" id="KW-1185">Reference proteome</keyword>
<dbReference type="Pfam" id="PF00072">
    <property type="entry name" value="Response_reg"/>
    <property type="match status" value="1"/>
</dbReference>
<comment type="caution">
    <text evidence="3">The sequence shown here is derived from an EMBL/GenBank/DDBJ whole genome shotgun (WGS) entry which is preliminary data.</text>
</comment>
<dbReference type="EMBL" id="JBBMQS010000004">
    <property type="protein sequence ID" value="MEM5497402.1"/>
    <property type="molecule type" value="Genomic_DNA"/>
</dbReference>
<comment type="caution">
    <text evidence="1">Lacks conserved residue(s) required for the propagation of feature annotation.</text>
</comment>
<dbReference type="Proteomes" id="UP001461163">
    <property type="component" value="Unassembled WGS sequence"/>
</dbReference>
<name>A0ABU9SU42_9ALTE</name>
<evidence type="ECO:0000313" key="3">
    <source>
        <dbReference type="EMBL" id="MEM5497402.1"/>
    </source>
</evidence>
<dbReference type="InterPro" id="IPR011006">
    <property type="entry name" value="CheY-like_superfamily"/>
</dbReference>
<dbReference type="Gene3D" id="3.40.50.2300">
    <property type="match status" value="1"/>
</dbReference>
<evidence type="ECO:0000259" key="2">
    <source>
        <dbReference type="PROSITE" id="PS50110"/>
    </source>
</evidence>
<dbReference type="InterPro" id="IPR001789">
    <property type="entry name" value="Sig_transdc_resp-reg_receiver"/>
</dbReference>